<evidence type="ECO:0000313" key="1">
    <source>
        <dbReference type="EMBL" id="KAE9543133.1"/>
    </source>
</evidence>
<name>A0A6G0U2G5_APHGL</name>
<keyword evidence="2" id="KW-1185">Reference proteome</keyword>
<gene>
    <name evidence="1" type="ORF">AGLY_003044</name>
</gene>
<evidence type="ECO:0000313" key="2">
    <source>
        <dbReference type="Proteomes" id="UP000475862"/>
    </source>
</evidence>
<proteinExistence type="predicted"/>
<dbReference type="OrthoDB" id="6616493at2759"/>
<dbReference type="EMBL" id="VYZN01000009">
    <property type="protein sequence ID" value="KAE9543133.1"/>
    <property type="molecule type" value="Genomic_DNA"/>
</dbReference>
<accession>A0A6G0U2G5</accession>
<dbReference type="Proteomes" id="UP000475862">
    <property type="component" value="Unassembled WGS sequence"/>
</dbReference>
<comment type="caution">
    <text evidence="1">The sequence shown here is derived from an EMBL/GenBank/DDBJ whole genome shotgun (WGS) entry which is preliminary data.</text>
</comment>
<reference evidence="1 2" key="1">
    <citation type="submission" date="2019-08" db="EMBL/GenBank/DDBJ databases">
        <title>The genome of the soybean aphid Biotype 1, its phylome, world population structure and adaptation to the North American continent.</title>
        <authorList>
            <person name="Giordano R."/>
            <person name="Donthu R.K."/>
            <person name="Hernandez A.G."/>
            <person name="Wright C.L."/>
            <person name="Zimin A.V."/>
        </authorList>
    </citation>
    <scope>NUCLEOTIDE SEQUENCE [LARGE SCALE GENOMIC DNA]</scope>
    <source>
        <tissue evidence="1">Whole aphids</tissue>
    </source>
</reference>
<organism evidence="1 2">
    <name type="scientific">Aphis glycines</name>
    <name type="common">Soybean aphid</name>
    <dbReference type="NCBI Taxonomy" id="307491"/>
    <lineage>
        <taxon>Eukaryota</taxon>
        <taxon>Metazoa</taxon>
        <taxon>Ecdysozoa</taxon>
        <taxon>Arthropoda</taxon>
        <taxon>Hexapoda</taxon>
        <taxon>Insecta</taxon>
        <taxon>Pterygota</taxon>
        <taxon>Neoptera</taxon>
        <taxon>Paraneoptera</taxon>
        <taxon>Hemiptera</taxon>
        <taxon>Sternorrhyncha</taxon>
        <taxon>Aphidomorpha</taxon>
        <taxon>Aphidoidea</taxon>
        <taxon>Aphididae</taxon>
        <taxon>Aphidini</taxon>
        <taxon>Aphis</taxon>
        <taxon>Aphis</taxon>
    </lineage>
</organism>
<dbReference type="PANTHER" id="PTHR37162">
    <property type="entry name" value="HAT FAMILY DIMERISATION DOMAINCONTAINING PROTEIN-RELATED"/>
    <property type="match status" value="1"/>
</dbReference>
<dbReference type="AlphaFoldDB" id="A0A6G0U2G5"/>
<dbReference type="PANTHER" id="PTHR37162:SF1">
    <property type="entry name" value="BED-TYPE DOMAIN-CONTAINING PROTEIN"/>
    <property type="match status" value="1"/>
</dbReference>
<sequence length="448" mass="51678">MVEKSKNVRKQLFTDSWLEDDRFKGWLRAIPDQPSKANCIVCNLIFGTKKSDIIRHSESQRHIRSVSSLKNVTKLNFKPDSEVVKMQTQVQKTELMLAHYVACHNLSFRSIDHLSQLPRLMMNDSKIAQQISIKRTKCVKFIKNVLASVVEDNIVKEMENKKFSIYLDETTDIANIKVLAILVKYIFNNRIQTHLLDLVPVDADHGTAKGLYILFSKSLDKLKLSTDNIIGYCADNASVMMGSKESFKTHLLNDNSNIIWRIKINPEKSFNVIFTLRRNDSPPVQLQGVDIPKTSQVKYLGLILDKRLTWGPHLKSKHKTLNNRLHLLRPILKSKMSIHTKSILYKSLLRPIWAYGMQIWGCAKPSQILSTQAFQSISLRLIASAPWYITNKALHKDLKIDTVNQLAKHYYSKFHAQLRYHPNPLISHLSSLTLPDNPPRRLKRRIRN</sequence>
<protein>
    <submittedName>
        <fullName evidence="1">Uncharacterized protein</fullName>
    </submittedName>
</protein>